<dbReference type="EMBL" id="JACRJB010000044">
    <property type="protein sequence ID" value="MBI5130825.1"/>
    <property type="molecule type" value="Genomic_DNA"/>
</dbReference>
<feature type="transmembrane region" description="Helical" evidence="6">
    <location>
        <begin position="200"/>
        <end position="217"/>
    </location>
</feature>
<dbReference type="GO" id="GO:0008324">
    <property type="term" value="F:monoatomic cation transmembrane transporter activity"/>
    <property type="evidence" value="ECO:0007669"/>
    <property type="project" value="InterPro"/>
</dbReference>
<dbReference type="InterPro" id="IPR002524">
    <property type="entry name" value="Cation_efflux"/>
</dbReference>
<feature type="transmembrane region" description="Helical" evidence="6">
    <location>
        <begin position="117"/>
        <end position="135"/>
    </location>
</feature>
<evidence type="ECO:0000313" key="8">
    <source>
        <dbReference type="EMBL" id="MBI5130825.1"/>
    </source>
</evidence>
<evidence type="ECO:0000256" key="6">
    <source>
        <dbReference type="SAM" id="Phobius"/>
    </source>
</evidence>
<protein>
    <submittedName>
        <fullName evidence="8">Cation transporter</fullName>
    </submittedName>
</protein>
<dbReference type="InterPro" id="IPR027469">
    <property type="entry name" value="Cation_efflux_TMD_sf"/>
</dbReference>
<keyword evidence="3 6" id="KW-0812">Transmembrane</keyword>
<keyword evidence="5 6" id="KW-0472">Membrane</keyword>
<evidence type="ECO:0000256" key="2">
    <source>
        <dbReference type="ARBA" id="ARBA00022448"/>
    </source>
</evidence>
<evidence type="ECO:0000256" key="1">
    <source>
        <dbReference type="ARBA" id="ARBA00004141"/>
    </source>
</evidence>
<dbReference type="Gene3D" id="1.20.1510.10">
    <property type="entry name" value="Cation efflux protein transmembrane domain"/>
    <property type="match status" value="1"/>
</dbReference>
<evidence type="ECO:0000259" key="7">
    <source>
        <dbReference type="Pfam" id="PF01545"/>
    </source>
</evidence>
<evidence type="ECO:0000256" key="4">
    <source>
        <dbReference type="ARBA" id="ARBA00022989"/>
    </source>
</evidence>
<keyword evidence="4 6" id="KW-1133">Transmembrane helix</keyword>
<name>A0A933RY45_RHOPL</name>
<dbReference type="GO" id="GO:0006829">
    <property type="term" value="P:zinc ion transport"/>
    <property type="evidence" value="ECO:0007669"/>
    <property type="project" value="InterPro"/>
</dbReference>
<comment type="caution">
    <text evidence="8">The sequence shown here is derived from an EMBL/GenBank/DDBJ whole genome shotgun (WGS) entry which is preliminary data.</text>
</comment>
<dbReference type="PANTHER" id="PTHR13414:SF9">
    <property type="entry name" value="PROTON-COUPLED ZINC ANTIPORTER SLC30A9, MITOCHONDRIAL"/>
    <property type="match status" value="1"/>
</dbReference>
<evidence type="ECO:0000256" key="5">
    <source>
        <dbReference type="ARBA" id="ARBA00023136"/>
    </source>
</evidence>
<dbReference type="Proteomes" id="UP000782519">
    <property type="component" value="Unassembled WGS sequence"/>
</dbReference>
<dbReference type="InterPro" id="IPR040177">
    <property type="entry name" value="SLC30A9"/>
</dbReference>
<keyword evidence="2" id="KW-0813">Transport</keyword>
<reference evidence="8" key="1">
    <citation type="submission" date="2020-07" db="EMBL/GenBank/DDBJ databases">
        <title>Huge and variable diversity of episymbiotic CPR bacteria and DPANN archaea in groundwater ecosystems.</title>
        <authorList>
            <person name="He C.Y."/>
            <person name="Keren R."/>
            <person name="Whittaker M."/>
            <person name="Farag I.F."/>
            <person name="Doudna J."/>
            <person name="Cate J.H.D."/>
            <person name="Banfield J.F."/>
        </authorList>
    </citation>
    <scope>NUCLEOTIDE SEQUENCE</scope>
    <source>
        <strain evidence="8">NC_groundwater_1818_Pr3_B-0.1um_66_35</strain>
    </source>
</reference>
<accession>A0A933RY45</accession>
<dbReference type="InterPro" id="IPR036837">
    <property type="entry name" value="Cation_efflux_CTD_sf"/>
</dbReference>
<evidence type="ECO:0000313" key="9">
    <source>
        <dbReference type="Proteomes" id="UP000782519"/>
    </source>
</evidence>
<gene>
    <name evidence="8" type="ORF">HZA66_15390</name>
</gene>
<dbReference type="InterPro" id="IPR058533">
    <property type="entry name" value="Cation_efflux_TM"/>
</dbReference>
<dbReference type="NCBIfam" id="TIGR01297">
    <property type="entry name" value="CDF"/>
    <property type="match status" value="1"/>
</dbReference>
<comment type="subcellular location">
    <subcellularLocation>
        <location evidence="1">Membrane</location>
        <topology evidence="1">Multi-pass membrane protein</topology>
    </subcellularLocation>
</comment>
<sequence>MAAHASSKTVIYAALAGNLAIAVTKLAAAAWTGSSVMLSEGVHSLVDTGNELLLLYGLHRAAKPADELHPFGYGRELYFWSFIVALLIFSIGAGVSFYEGVIHILEPVPISDSRVSYIVLGLALLFEGGSWYVAWKGFRAESPGLGPVPDLDYIDAATRSKDPTMFMVLFEDSAALIGILIALAGTFASERLDMPVLDGVASIGIALLLGATGAFLARESKGLLMGEPAGPKTRERILAIARRHGDIVSADNLYTVHLAPRQILVALTLDFAADCPGREIERDFSRLEADIRKACPDVAALFIKPRLRAQPPAAAPAD</sequence>
<dbReference type="Pfam" id="PF01545">
    <property type="entry name" value="Cation_efflux"/>
    <property type="match status" value="1"/>
</dbReference>
<evidence type="ECO:0000256" key="3">
    <source>
        <dbReference type="ARBA" id="ARBA00022692"/>
    </source>
</evidence>
<proteinExistence type="predicted"/>
<feature type="domain" description="Cation efflux protein transmembrane" evidence="7">
    <location>
        <begin position="12"/>
        <end position="225"/>
    </location>
</feature>
<dbReference type="PANTHER" id="PTHR13414">
    <property type="entry name" value="HUEL-CATION TRANSPORTER"/>
    <property type="match status" value="1"/>
</dbReference>
<dbReference type="GO" id="GO:0016020">
    <property type="term" value="C:membrane"/>
    <property type="evidence" value="ECO:0007669"/>
    <property type="project" value="UniProtKB-SubCell"/>
</dbReference>
<feature type="transmembrane region" description="Helical" evidence="6">
    <location>
        <begin position="168"/>
        <end position="188"/>
    </location>
</feature>
<dbReference type="AlphaFoldDB" id="A0A933RY45"/>
<organism evidence="8 9">
    <name type="scientific">Rhodopseudomonas palustris</name>
    <dbReference type="NCBI Taxonomy" id="1076"/>
    <lineage>
        <taxon>Bacteria</taxon>
        <taxon>Pseudomonadati</taxon>
        <taxon>Pseudomonadota</taxon>
        <taxon>Alphaproteobacteria</taxon>
        <taxon>Hyphomicrobiales</taxon>
        <taxon>Nitrobacteraceae</taxon>
        <taxon>Rhodopseudomonas</taxon>
    </lineage>
</organism>
<dbReference type="SUPFAM" id="SSF160240">
    <property type="entry name" value="Cation efflux protein cytoplasmic domain-like"/>
    <property type="match status" value="1"/>
</dbReference>
<feature type="transmembrane region" description="Helical" evidence="6">
    <location>
        <begin position="77"/>
        <end position="97"/>
    </location>
</feature>
<dbReference type="SUPFAM" id="SSF161111">
    <property type="entry name" value="Cation efflux protein transmembrane domain-like"/>
    <property type="match status" value="1"/>
</dbReference>